<dbReference type="STRING" id="35752.SAMN05421541_102125"/>
<feature type="transmembrane region" description="Helical" evidence="1">
    <location>
        <begin position="265"/>
        <end position="285"/>
    </location>
</feature>
<dbReference type="InterPro" id="IPR043128">
    <property type="entry name" value="Rev_trsase/Diguanyl_cyclase"/>
</dbReference>
<accession>A0A1I2B5K3</accession>
<feature type="transmembrane region" description="Helical" evidence="1">
    <location>
        <begin position="225"/>
        <end position="244"/>
    </location>
</feature>
<dbReference type="Gene3D" id="3.30.70.270">
    <property type="match status" value="1"/>
</dbReference>
<evidence type="ECO:0000313" key="4">
    <source>
        <dbReference type="Proteomes" id="UP000199645"/>
    </source>
</evidence>
<dbReference type="CDD" id="cd01949">
    <property type="entry name" value="GGDEF"/>
    <property type="match status" value="1"/>
</dbReference>
<dbReference type="SMART" id="SM00267">
    <property type="entry name" value="GGDEF"/>
    <property type="match status" value="1"/>
</dbReference>
<sequence>MRRDRWAESAWLSALVISIVLRVVLDRAGYDYLVTVAPYMLVSFATPFVILAGTLRHRPPHRAGWFLMVAAQLFYAAADTLTVLDDWLSGEFLEPTPADLLYFAYYLLIASAVLLFIRRRSPGWDMPSMIDALIVAVSAGLITWVFVLQPLTSNSELPLPAKLTQSAYPVLDLMLLILAVRLAIGTGTRGSVLYLLLGSLVLMLAVDTCYLVQNIVDGGGVSETYLDAVWMASLGLLGSAALHPGVRQFDRRSGTALPDASPARLGILAVAVLMAPGVQVAVWLLGWPLNIPLISGSCAVMFLLVMARMAGLVGAQRRAAITDSLTGLRTRRFFAEALGGECRRAARTGHPVGLLVIDVDHFKRINDGYGHPAGDQVLREVARRLTAASRAGGVVARYGGEEFVVLAPHTGTDELLTLAERFRTEVAGLPVDIGGDLLSVTVSVGAAAAVQPDEEALLRAADEALYAAKAAGRNRSVLADAPVPATRA</sequence>
<dbReference type="InterPro" id="IPR050469">
    <property type="entry name" value="Diguanylate_Cyclase"/>
</dbReference>
<keyword evidence="4" id="KW-1185">Reference proteome</keyword>
<feature type="transmembrane region" description="Helical" evidence="1">
    <location>
        <begin position="167"/>
        <end position="184"/>
    </location>
</feature>
<evidence type="ECO:0000256" key="1">
    <source>
        <dbReference type="SAM" id="Phobius"/>
    </source>
</evidence>
<keyword evidence="1" id="KW-0812">Transmembrane</keyword>
<feature type="transmembrane region" description="Helical" evidence="1">
    <location>
        <begin position="129"/>
        <end position="147"/>
    </location>
</feature>
<evidence type="ECO:0000313" key="3">
    <source>
        <dbReference type="EMBL" id="SFE51451.1"/>
    </source>
</evidence>
<organism evidence="3 4">
    <name type="scientific">Actinoplanes philippinensis</name>
    <dbReference type="NCBI Taxonomy" id="35752"/>
    <lineage>
        <taxon>Bacteria</taxon>
        <taxon>Bacillati</taxon>
        <taxon>Actinomycetota</taxon>
        <taxon>Actinomycetes</taxon>
        <taxon>Micromonosporales</taxon>
        <taxon>Micromonosporaceae</taxon>
        <taxon>Actinoplanes</taxon>
    </lineage>
</organism>
<dbReference type="GO" id="GO:0043709">
    <property type="term" value="P:cell adhesion involved in single-species biofilm formation"/>
    <property type="evidence" value="ECO:0007669"/>
    <property type="project" value="TreeGrafter"/>
</dbReference>
<feature type="transmembrane region" description="Helical" evidence="1">
    <location>
        <begin position="100"/>
        <end position="117"/>
    </location>
</feature>
<dbReference type="InterPro" id="IPR000160">
    <property type="entry name" value="GGDEF_dom"/>
</dbReference>
<dbReference type="GO" id="GO:1902201">
    <property type="term" value="P:negative regulation of bacterial-type flagellum-dependent cell motility"/>
    <property type="evidence" value="ECO:0007669"/>
    <property type="project" value="TreeGrafter"/>
</dbReference>
<feature type="transmembrane region" description="Helical" evidence="1">
    <location>
        <begin position="65"/>
        <end position="84"/>
    </location>
</feature>
<reference evidence="3 4" key="1">
    <citation type="submission" date="2016-10" db="EMBL/GenBank/DDBJ databases">
        <authorList>
            <person name="de Groot N.N."/>
        </authorList>
    </citation>
    <scope>NUCLEOTIDE SEQUENCE [LARGE SCALE GENOMIC DNA]</scope>
    <source>
        <strain evidence="3 4">DSM 43019</strain>
    </source>
</reference>
<name>A0A1I2B5K3_9ACTN</name>
<dbReference type="PANTHER" id="PTHR45138:SF9">
    <property type="entry name" value="DIGUANYLATE CYCLASE DGCM-RELATED"/>
    <property type="match status" value="1"/>
</dbReference>
<dbReference type="SUPFAM" id="SSF55073">
    <property type="entry name" value="Nucleotide cyclase"/>
    <property type="match status" value="1"/>
</dbReference>
<dbReference type="GO" id="GO:0052621">
    <property type="term" value="F:diguanylate cyclase activity"/>
    <property type="evidence" value="ECO:0007669"/>
    <property type="project" value="TreeGrafter"/>
</dbReference>
<dbReference type="FunFam" id="3.30.70.270:FF:000001">
    <property type="entry name" value="Diguanylate cyclase domain protein"/>
    <property type="match status" value="1"/>
</dbReference>
<proteinExistence type="predicted"/>
<gene>
    <name evidence="3" type="ORF">SAMN05421541_102125</name>
</gene>
<dbReference type="NCBIfam" id="TIGR00254">
    <property type="entry name" value="GGDEF"/>
    <property type="match status" value="1"/>
</dbReference>
<keyword evidence="1" id="KW-1133">Transmembrane helix</keyword>
<keyword evidence="1" id="KW-0472">Membrane</keyword>
<feature type="transmembrane region" description="Helical" evidence="1">
    <location>
        <begin position="191"/>
        <end position="213"/>
    </location>
</feature>
<dbReference type="EMBL" id="FONV01000002">
    <property type="protein sequence ID" value="SFE51451.1"/>
    <property type="molecule type" value="Genomic_DNA"/>
</dbReference>
<feature type="transmembrane region" description="Helical" evidence="1">
    <location>
        <begin position="291"/>
        <end position="310"/>
    </location>
</feature>
<dbReference type="AlphaFoldDB" id="A0A1I2B5K3"/>
<evidence type="ECO:0000259" key="2">
    <source>
        <dbReference type="PROSITE" id="PS50887"/>
    </source>
</evidence>
<dbReference type="PROSITE" id="PS50887">
    <property type="entry name" value="GGDEF"/>
    <property type="match status" value="1"/>
</dbReference>
<dbReference type="Pfam" id="PF00990">
    <property type="entry name" value="GGDEF"/>
    <property type="match status" value="1"/>
</dbReference>
<protein>
    <submittedName>
        <fullName evidence="3">Diguanylate cyclase (GGDEF) domain-containing protein</fullName>
    </submittedName>
</protein>
<dbReference type="InterPro" id="IPR029787">
    <property type="entry name" value="Nucleotide_cyclase"/>
</dbReference>
<dbReference type="PANTHER" id="PTHR45138">
    <property type="entry name" value="REGULATORY COMPONENTS OF SENSORY TRANSDUCTION SYSTEM"/>
    <property type="match status" value="1"/>
</dbReference>
<dbReference type="Proteomes" id="UP000199645">
    <property type="component" value="Unassembled WGS sequence"/>
</dbReference>
<feature type="transmembrane region" description="Helical" evidence="1">
    <location>
        <begin position="32"/>
        <end position="53"/>
    </location>
</feature>
<dbReference type="GO" id="GO:0005886">
    <property type="term" value="C:plasma membrane"/>
    <property type="evidence" value="ECO:0007669"/>
    <property type="project" value="TreeGrafter"/>
</dbReference>
<feature type="domain" description="GGDEF" evidence="2">
    <location>
        <begin position="350"/>
        <end position="481"/>
    </location>
</feature>
<dbReference type="RefSeq" id="WP_239143375.1">
    <property type="nucleotide sequence ID" value="NZ_BOMT01000016.1"/>
</dbReference>